<dbReference type="GO" id="GO:0006096">
    <property type="term" value="P:glycolytic process"/>
    <property type="evidence" value="ECO:0007669"/>
    <property type="project" value="UniProtKB-UniPathway"/>
</dbReference>
<name>A0A3R8Q8Y4_9SPHN</name>
<dbReference type="EC" id="4.1.2.13" evidence="3"/>
<proteinExistence type="inferred from homology"/>
<dbReference type="SUPFAM" id="SSF51569">
    <property type="entry name" value="Aldolase"/>
    <property type="match status" value="1"/>
</dbReference>
<dbReference type="NCBIfam" id="NF003784">
    <property type="entry name" value="PRK05377.1"/>
    <property type="match status" value="1"/>
</dbReference>
<dbReference type="InterPro" id="IPR000741">
    <property type="entry name" value="FBA_I"/>
</dbReference>
<reference evidence="7 8" key="1">
    <citation type="submission" date="2018-12" db="EMBL/GenBank/DDBJ databases">
        <authorList>
            <person name="Kim S.-J."/>
            <person name="Jung G.-Y."/>
        </authorList>
    </citation>
    <scope>NUCLEOTIDE SEQUENCE [LARGE SCALE GENOMIC DNA]</scope>
    <source>
        <strain evidence="7 8">03SU3-P</strain>
    </source>
</reference>
<keyword evidence="4" id="KW-0324">Glycolysis</keyword>
<dbReference type="EMBL" id="RWJI01000001">
    <property type="protein sequence ID" value="RRQ52257.1"/>
    <property type="molecule type" value="Genomic_DNA"/>
</dbReference>
<dbReference type="Pfam" id="PF00274">
    <property type="entry name" value="Glycolytic"/>
    <property type="match status" value="1"/>
</dbReference>
<accession>A0A3R8Q8Y4</accession>
<keyword evidence="5" id="KW-0456">Lyase</keyword>
<evidence type="ECO:0000256" key="2">
    <source>
        <dbReference type="ARBA" id="ARBA00010387"/>
    </source>
</evidence>
<gene>
    <name evidence="7" type="ORF">D7D48_05160</name>
</gene>
<protein>
    <recommendedName>
        <fullName evidence="3">fructose-bisphosphate aldolase</fullName>
        <ecNumber evidence="3">4.1.2.13</ecNumber>
    </recommendedName>
    <alternativeName>
        <fullName evidence="6">Fructose-bisphosphate aldolase class I</fullName>
    </alternativeName>
</protein>
<dbReference type="InterPro" id="IPR013785">
    <property type="entry name" value="Aldolase_TIM"/>
</dbReference>
<dbReference type="OrthoDB" id="9813469at2"/>
<dbReference type="UniPathway" id="UPA00109">
    <property type="reaction ID" value="UER00183"/>
</dbReference>
<organism evidence="7 8">
    <name type="scientific">Sphingorhabdus wooponensis</name>
    <dbReference type="NCBI Taxonomy" id="940136"/>
    <lineage>
        <taxon>Bacteria</taxon>
        <taxon>Pseudomonadati</taxon>
        <taxon>Pseudomonadota</taxon>
        <taxon>Alphaproteobacteria</taxon>
        <taxon>Sphingomonadales</taxon>
        <taxon>Sphingomonadaceae</taxon>
        <taxon>Sphingorhabdus</taxon>
    </lineage>
</organism>
<evidence type="ECO:0000256" key="6">
    <source>
        <dbReference type="ARBA" id="ARBA00029799"/>
    </source>
</evidence>
<comment type="similarity">
    <text evidence="2">Belongs to the class I fructose-bisphosphate aldolase family.</text>
</comment>
<evidence type="ECO:0000256" key="1">
    <source>
        <dbReference type="ARBA" id="ARBA00004714"/>
    </source>
</evidence>
<dbReference type="PANTHER" id="PTHR11627">
    <property type="entry name" value="FRUCTOSE-BISPHOSPHATE ALDOLASE"/>
    <property type="match status" value="1"/>
</dbReference>
<dbReference type="Proteomes" id="UP000268553">
    <property type="component" value="Unassembled WGS sequence"/>
</dbReference>
<evidence type="ECO:0000313" key="7">
    <source>
        <dbReference type="EMBL" id="RRQ52257.1"/>
    </source>
</evidence>
<comment type="caution">
    <text evidence="7">The sequence shown here is derived from an EMBL/GenBank/DDBJ whole genome shotgun (WGS) entry which is preliminary data.</text>
</comment>
<dbReference type="AlphaFoldDB" id="A0A3R8Q8Y4"/>
<dbReference type="GO" id="GO:0004332">
    <property type="term" value="F:fructose-bisphosphate aldolase activity"/>
    <property type="evidence" value="ECO:0007669"/>
    <property type="project" value="UniProtKB-EC"/>
</dbReference>
<evidence type="ECO:0000256" key="3">
    <source>
        <dbReference type="ARBA" id="ARBA00013068"/>
    </source>
</evidence>
<sequence length="295" mass="31483">MNYAEMLAKVSTASGFIAALDQSGGSTPKALKGYGIEEDAYATEEEMFGLIHDMRARIITAPSFSGEKVLGAILFERTMDGEAGGKPVPAALQDRGVVPFLKVDKGLEEEADGVQLMKPMPDLDALLQRAKAKGVFGTKKRSVINQASPSGIAAIVKQQFDVAEQILAAGLMPIIEPEVNIKSADRAQSDTLLRDEILKALDNVSADNKVMLKLSIPAQAGTFDALINHPRVLRVVGLSGGYARPEACTELAKNKGMIASFSRALLEDLRHQMTAEEFDTALSSAIDEIHAASAT</sequence>
<evidence type="ECO:0000313" key="8">
    <source>
        <dbReference type="Proteomes" id="UP000268553"/>
    </source>
</evidence>
<evidence type="ECO:0000256" key="5">
    <source>
        <dbReference type="ARBA" id="ARBA00023239"/>
    </source>
</evidence>
<comment type="pathway">
    <text evidence="1">Carbohydrate degradation; glycolysis; D-glyceraldehyde 3-phosphate and glycerone phosphate from D-glucose: step 4/4.</text>
</comment>
<evidence type="ECO:0000256" key="4">
    <source>
        <dbReference type="ARBA" id="ARBA00023152"/>
    </source>
</evidence>
<dbReference type="RefSeq" id="WP_125230274.1">
    <property type="nucleotide sequence ID" value="NZ_RWJI01000001.1"/>
</dbReference>
<keyword evidence="8" id="KW-1185">Reference proteome</keyword>
<dbReference type="Gene3D" id="3.20.20.70">
    <property type="entry name" value="Aldolase class I"/>
    <property type="match status" value="1"/>
</dbReference>